<accession>A0A1W2WJI3</accession>
<dbReference type="AlphaFoldDB" id="F6XI54"/>
<evidence type="ECO:0000313" key="8">
    <source>
        <dbReference type="Proteomes" id="UP000008144"/>
    </source>
</evidence>
<dbReference type="FunFam" id="2.60.120.290:FF:000013">
    <property type="entry name" value="Membrane frizzled-related protein"/>
    <property type="match status" value="1"/>
</dbReference>
<evidence type="ECO:0000256" key="4">
    <source>
        <dbReference type="ARBA" id="ARBA00023180"/>
    </source>
</evidence>
<dbReference type="Proteomes" id="UP000008144">
    <property type="component" value="Chromosome 2"/>
</dbReference>
<evidence type="ECO:0000256" key="2">
    <source>
        <dbReference type="ARBA" id="ARBA00022737"/>
    </source>
</evidence>
<dbReference type="GeneID" id="100178850"/>
<protein>
    <submittedName>
        <fullName evidence="7">Tolloid-like protein 2</fullName>
    </submittedName>
</protein>
<feature type="domain" description="CUB" evidence="6">
    <location>
        <begin position="407"/>
        <end position="525"/>
    </location>
</feature>
<dbReference type="Gene3D" id="2.60.120.290">
    <property type="entry name" value="Spermadhesin, CUB domain"/>
    <property type="match status" value="5"/>
</dbReference>
<evidence type="ECO:0000256" key="3">
    <source>
        <dbReference type="ARBA" id="ARBA00023157"/>
    </source>
</evidence>
<dbReference type="CDD" id="cd00041">
    <property type="entry name" value="CUB"/>
    <property type="match status" value="5"/>
</dbReference>
<dbReference type="RefSeq" id="XP_002128740.1">
    <property type="nucleotide sequence ID" value="XM_002128704.4"/>
</dbReference>
<dbReference type="InParanoid" id="F6XI54"/>
<dbReference type="RefSeq" id="XP_026696348.1">
    <property type="nucleotide sequence ID" value="XM_026840547.1"/>
</dbReference>
<keyword evidence="3" id="KW-1015">Disulfide bond</keyword>
<feature type="domain" description="CUB" evidence="6">
    <location>
        <begin position="284"/>
        <end position="402"/>
    </location>
</feature>
<dbReference type="KEGG" id="cin:100178850"/>
<accession>F6XI54</accession>
<dbReference type="SUPFAM" id="SSF49854">
    <property type="entry name" value="Spermadhesin, CUB domain"/>
    <property type="match status" value="5"/>
</dbReference>
<dbReference type="EMBL" id="EAAA01001484">
    <property type="status" value="NOT_ANNOTATED_CDS"/>
    <property type="molecule type" value="Genomic_DNA"/>
</dbReference>
<evidence type="ECO:0000256" key="5">
    <source>
        <dbReference type="PROSITE-ProRule" id="PRU00059"/>
    </source>
</evidence>
<reference evidence="7" key="2">
    <citation type="journal article" date="2008" name="Genome Biol.">
        <title>Improved genome assembly and evidence-based global gene model set for the chordate Ciona intestinalis: new insight into intron and operon populations.</title>
        <authorList>
            <person name="Satou Y."/>
            <person name="Mineta K."/>
            <person name="Ogasawara M."/>
            <person name="Sasakura Y."/>
            <person name="Shoguchi E."/>
            <person name="Ueno K."/>
            <person name="Yamada L."/>
            <person name="Matsumoto J."/>
            <person name="Wasserscheid J."/>
            <person name="Dewar K."/>
            <person name="Wiley G.B."/>
            <person name="Macmil S.L."/>
            <person name="Roe B.A."/>
            <person name="Zeller R.W."/>
            <person name="Hastings K.E."/>
            <person name="Lemaire P."/>
            <person name="Lindquist E."/>
            <person name="Endo T."/>
            <person name="Hotta K."/>
            <person name="Inaba K."/>
        </authorList>
    </citation>
    <scope>NUCLEOTIDE SEQUENCE [LARGE SCALE GENOMIC DNA]</scope>
    <source>
        <strain evidence="7">wild type</strain>
    </source>
</reference>
<dbReference type="InterPro" id="IPR000859">
    <property type="entry name" value="CUB_dom"/>
</dbReference>
<dbReference type="FunFam" id="2.60.120.290:FF:000003">
    <property type="entry name" value="Neuropilin"/>
    <property type="match status" value="1"/>
</dbReference>
<keyword evidence="2" id="KW-0677">Repeat</keyword>
<feature type="domain" description="CUB" evidence="6">
    <location>
        <begin position="30"/>
        <end position="148"/>
    </location>
</feature>
<sequence>MYMHYHTDASIPSNGFRFRFSISASASPSCDQLTIGGGPGSGFITSPGYPTSYPHHADCRYRIDAGRSDRPITLTFTAFHLEDHSHCIYDYIEIRNGSEGNWSPTARKYCGTTTPAPLVIIGQRYVYIRFLSDVSVSGNGFQIQYNISDNSAPLPCTSTFNVRYTVHTSPLYYTPGYPNHSPHSLDCSYRINTPSGSDLIRVNFQHFNLERHTDCQYDYVAVYEGPNASSRLIGKYCGTNTSFMVTGRAPNMFIHYHTDDTVPSSGFRFMFRTWVRPASTPASCDQLSLGGGTGIGYITSPNYPNPYPGLSDCRYRINAGNSNRMITLQFLSFNVEFDANCNHDYVDVRLGGSGNWSPTSRRYCGVHLPTTQTITGVQYVYIRFLSDQSVYRPGFRLKYIISEPTLCNQLNLGGAPGSNGLIKSPGYPNNYPENIACNYSVSSSPPNNPVCLQFLDFNLHSQPQCPSEYVEIYDSCQPSASSVGKYCDTAPPYLSCLLGCIAMRFKTGLVTGIATTGFNVRYNVTGTHYPSSGEITSPSYPVLYPSNAENNYVIKPPGATRISLSFMDFNLQGSEPSCAFDSLTIKRGSESGTQLAKYCGEKRAFARFFDESQLTLVFRSDGSINRPGFRCRFNSVN</sequence>
<reference evidence="7" key="3">
    <citation type="submission" date="2025-08" db="UniProtKB">
        <authorList>
            <consortium name="Ensembl"/>
        </authorList>
    </citation>
    <scope>IDENTIFICATION</scope>
</reference>
<evidence type="ECO:0000313" key="7">
    <source>
        <dbReference type="Ensembl" id="ENSCINP00000021910.2"/>
    </source>
</evidence>
<dbReference type="GeneTree" id="ENSGT00940000166030"/>
<dbReference type="FunFam" id="2.60.120.290:FF:000005">
    <property type="entry name" value="Procollagen C-endopeptidase enhancer 1"/>
    <property type="match status" value="1"/>
</dbReference>
<feature type="domain" description="CUB" evidence="6">
    <location>
        <begin position="524"/>
        <end position="636"/>
    </location>
</feature>
<keyword evidence="1" id="KW-0732">Signal</keyword>
<organism evidence="7 8">
    <name type="scientific">Ciona intestinalis</name>
    <name type="common">Transparent sea squirt</name>
    <name type="synonym">Ascidia intestinalis</name>
    <dbReference type="NCBI Taxonomy" id="7719"/>
    <lineage>
        <taxon>Eukaryota</taxon>
        <taxon>Metazoa</taxon>
        <taxon>Chordata</taxon>
        <taxon>Tunicata</taxon>
        <taxon>Ascidiacea</taxon>
        <taxon>Phlebobranchia</taxon>
        <taxon>Cionidae</taxon>
        <taxon>Ciona</taxon>
    </lineage>
</organism>
<gene>
    <name evidence="7" type="primary">LOC100178850</name>
</gene>
<feature type="domain" description="CUB" evidence="6">
    <location>
        <begin position="156"/>
        <end position="274"/>
    </location>
</feature>
<dbReference type="PANTHER" id="PTHR24251:SF30">
    <property type="entry name" value="MEMBRANE FRIZZLED-RELATED PROTEIN"/>
    <property type="match status" value="1"/>
</dbReference>
<reference evidence="8" key="1">
    <citation type="journal article" date="2002" name="Science">
        <title>The draft genome of Ciona intestinalis: insights into chordate and vertebrate origins.</title>
        <authorList>
            <person name="Dehal P."/>
            <person name="Satou Y."/>
            <person name="Campbell R.K."/>
            <person name="Chapman J."/>
            <person name="Degnan B."/>
            <person name="De Tomaso A."/>
            <person name="Davidson B."/>
            <person name="Di Gregorio A."/>
            <person name="Gelpke M."/>
            <person name="Goodstein D.M."/>
            <person name="Harafuji N."/>
            <person name="Hastings K.E."/>
            <person name="Ho I."/>
            <person name="Hotta K."/>
            <person name="Huang W."/>
            <person name="Kawashima T."/>
            <person name="Lemaire P."/>
            <person name="Martinez D."/>
            <person name="Meinertzhagen I.A."/>
            <person name="Necula S."/>
            <person name="Nonaka M."/>
            <person name="Putnam N."/>
            <person name="Rash S."/>
            <person name="Saiga H."/>
            <person name="Satake M."/>
            <person name="Terry A."/>
            <person name="Yamada L."/>
            <person name="Wang H.G."/>
            <person name="Awazu S."/>
            <person name="Azumi K."/>
            <person name="Boore J."/>
            <person name="Branno M."/>
            <person name="Chin-Bow S."/>
            <person name="DeSantis R."/>
            <person name="Doyle S."/>
            <person name="Francino P."/>
            <person name="Keys D.N."/>
            <person name="Haga S."/>
            <person name="Hayashi H."/>
            <person name="Hino K."/>
            <person name="Imai K.S."/>
            <person name="Inaba K."/>
            <person name="Kano S."/>
            <person name="Kobayashi K."/>
            <person name="Kobayashi M."/>
            <person name="Lee B.I."/>
            <person name="Makabe K.W."/>
            <person name="Manohar C."/>
            <person name="Matassi G."/>
            <person name="Medina M."/>
            <person name="Mochizuki Y."/>
            <person name="Mount S."/>
            <person name="Morishita T."/>
            <person name="Miura S."/>
            <person name="Nakayama A."/>
            <person name="Nishizaka S."/>
            <person name="Nomoto H."/>
            <person name="Ohta F."/>
            <person name="Oishi K."/>
            <person name="Rigoutsos I."/>
            <person name="Sano M."/>
            <person name="Sasaki A."/>
            <person name="Sasakura Y."/>
            <person name="Shoguchi E."/>
            <person name="Shin-i T."/>
            <person name="Spagnuolo A."/>
            <person name="Stainier D."/>
            <person name="Suzuki M.M."/>
            <person name="Tassy O."/>
            <person name="Takatori N."/>
            <person name="Tokuoka M."/>
            <person name="Yagi K."/>
            <person name="Yoshizaki F."/>
            <person name="Wada S."/>
            <person name="Zhang C."/>
            <person name="Hyatt P.D."/>
            <person name="Larimer F."/>
            <person name="Detter C."/>
            <person name="Doggett N."/>
            <person name="Glavina T."/>
            <person name="Hawkins T."/>
            <person name="Richardson P."/>
            <person name="Lucas S."/>
            <person name="Kohara Y."/>
            <person name="Levine M."/>
            <person name="Satoh N."/>
            <person name="Rokhsar D.S."/>
        </authorList>
    </citation>
    <scope>NUCLEOTIDE SEQUENCE [LARGE SCALE GENOMIC DNA]</scope>
</reference>
<keyword evidence="4" id="KW-0325">Glycoprotein</keyword>
<evidence type="ECO:0000256" key="1">
    <source>
        <dbReference type="ARBA" id="ARBA00022729"/>
    </source>
</evidence>
<name>F6XI54_CIOIN</name>
<proteinExistence type="predicted"/>
<comment type="caution">
    <text evidence="5">Lacks conserved residue(s) required for the propagation of feature annotation.</text>
</comment>
<keyword evidence="8" id="KW-1185">Reference proteome</keyword>
<dbReference type="PROSITE" id="PS01180">
    <property type="entry name" value="CUB"/>
    <property type="match status" value="5"/>
</dbReference>
<dbReference type="OrthoDB" id="6155811at2759"/>
<dbReference type="InterPro" id="IPR035914">
    <property type="entry name" value="Sperma_CUB_dom_sf"/>
</dbReference>
<reference evidence="7" key="4">
    <citation type="submission" date="2025-09" db="UniProtKB">
        <authorList>
            <consortium name="Ensembl"/>
        </authorList>
    </citation>
    <scope>IDENTIFICATION</scope>
</reference>
<dbReference type="STRING" id="7719.ENSCINP00000021910"/>
<dbReference type="Pfam" id="PF00431">
    <property type="entry name" value="CUB"/>
    <property type="match status" value="5"/>
</dbReference>
<dbReference type="PANTHER" id="PTHR24251">
    <property type="entry name" value="OVOCHYMASE-RELATED"/>
    <property type="match status" value="1"/>
</dbReference>
<evidence type="ECO:0000259" key="6">
    <source>
        <dbReference type="PROSITE" id="PS01180"/>
    </source>
</evidence>
<dbReference type="SMART" id="SM00042">
    <property type="entry name" value="CUB"/>
    <property type="match status" value="5"/>
</dbReference>
<dbReference type="HOGENOM" id="CLU_429561_0_0_1"/>
<dbReference type="Ensembl" id="ENSCINT00000022156.2">
    <property type="protein sequence ID" value="ENSCINP00000021910.2"/>
    <property type="gene ID" value="ENSCING00000004419.3"/>
</dbReference>
<dbReference type="OMA" id="YVYIRFL"/>